<keyword evidence="7" id="KW-0653">Protein transport</keyword>
<dbReference type="GO" id="GO:0007017">
    <property type="term" value="P:microtubule-based process"/>
    <property type="evidence" value="ECO:0007669"/>
    <property type="project" value="InterPro"/>
</dbReference>
<evidence type="ECO:0000256" key="9">
    <source>
        <dbReference type="ARBA" id="ARBA00023242"/>
    </source>
</evidence>
<dbReference type="Pfam" id="PF01221">
    <property type="entry name" value="Dynein_light"/>
    <property type="match status" value="1"/>
</dbReference>
<accession>A0AAV2HKP4</accession>
<dbReference type="PANTHER" id="PTHR11886">
    <property type="entry name" value="DYNEIN LIGHT CHAIN"/>
    <property type="match status" value="1"/>
</dbReference>
<comment type="subcellular location">
    <subcellularLocation>
        <location evidence="2 10">Cytoplasm</location>
        <location evidence="2 10">Cytoskeleton</location>
    </subcellularLocation>
    <subcellularLocation>
        <location evidence="1">Nucleus</location>
    </subcellularLocation>
</comment>
<dbReference type="SUPFAM" id="SSF54648">
    <property type="entry name" value="DLC"/>
    <property type="match status" value="1"/>
</dbReference>
<dbReference type="GO" id="GO:0051028">
    <property type="term" value="P:mRNA transport"/>
    <property type="evidence" value="ECO:0007669"/>
    <property type="project" value="UniProtKB-KW"/>
</dbReference>
<evidence type="ECO:0000256" key="8">
    <source>
        <dbReference type="ARBA" id="ARBA00023212"/>
    </source>
</evidence>
<dbReference type="EMBL" id="CAXITT010000176">
    <property type="protein sequence ID" value="CAL1534600.1"/>
    <property type="molecule type" value="Genomic_DNA"/>
</dbReference>
<keyword evidence="3" id="KW-0813">Transport</keyword>
<dbReference type="GO" id="GO:0005868">
    <property type="term" value="C:cytoplasmic dynein complex"/>
    <property type="evidence" value="ECO:0007669"/>
    <property type="project" value="TreeGrafter"/>
</dbReference>
<dbReference type="InterPro" id="IPR037177">
    <property type="entry name" value="DLC_sf"/>
</dbReference>
<dbReference type="InterPro" id="IPR001372">
    <property type="entry name" value="Dynein_light_chain_typ-1/2"/>
</dbReference>
<dbReference type="GO" id="GO:0015031">
    <property type="term" value="P:protein transport"/>
    <property type="evidence" value="ECO:0007669"/>
    <property type="project" value="UniProtKB-KW"/>
</dbReference>
<evidence type="ECO:0000256" key="5">
    <source>
        <dbReference type="ARBA" id="ARBA00022701"/>
    </source>
</evidence>
<dbReference type="Proteomes" id="UP001497497">
    <property type="component" value="Unassembled WGS sequence"/>
</dbReference>
<keyword evidence="9" id="KW-0539">Nucleus</keyword>
<dbReference type="GO" id="GO:0045505">
    <property type="term" value="F:dynein intermediate chain binding"/>
    <property type="evidence" value="ECO:0007669"/>
    <property type="project" value="TreeGrafter"/>
</dbReference>
<evidence type="ECO:0000256" key="4">
    <source>
        <dbReference type="ARBA" id="ARBA00022490"/>
    </source>
</evidence>
<evidence type="ECO:0000256" key="2">
    <source>
        <dbReference type="ARBA" id="ARBA00004245"/>
    </source>
</evidence>
<dbReference type="PANTHER" id="PTHR11886:SF35">
    <property type="entry name" value="DYNEIN LIGHT CHAIN"/>
    <property type="match status" value="1"/>
</dbReference>
<keyword evidence="10" id="KW-0505">Motor protein</keyword>
<evidence type="ECO:0000256" key="3">
    <source>
        <dbReference type="ARBA" id="ARBA00022448"/>
    </source>
</evidence>
<evidence type="ECO:0000313" key="11">
    <source>
        <dbReference type="EMBL" id="CAL1534600.1"/>
    </source>
</evidence>
<evidence type="ECO:0000256" key="1">
    <source>
        <dbReference type="ARBA" id="ARBA00004123"/>
    </source>
</evidence>
<keyword evidence="5 10" id="KW-0493">Microtubule</keyword>
<keyword evidence="6" id="KW-0509">mRNA transport</keyword>
<keyword evidence="8 10" id="KW-0206">Cytoskeleton</keyword>
<evidence type="ECO:0000256" key="10">
    <source>
        <dbReference type="RuleBase" id="RU365010"/>
    </source>
</evidence>
<evidence type="ECO:0000256" key="6">
    <source>
        <dbReference type="ARBA" id="ARBA00022816"/>
    </source>
</evidence>
<comment type="similarity">
    <text evidence="10">Belongs to the dynein light chain family.</text>
</comment>
<dbReference type="SMART" id="SM01375">
    <property type="entry name" value="Dynein_light"/>
    <property type="match status" value="1"/>
</dbReference>
<proteinExistence type="inferred from homology"/>
<keyword evidence="10" id="KW-0243">Dynein</keyword>
<protein>
    <recommendedName>
        <fullName evidence="10">Dynein light chain</fullName>
    </recommendedName>
</protein>
<keyword evidence="12" id="KW-1185">Reference proteome</keyword>
<dbReference type="AlphaFoldDB" id="A0AAV2HKP4"/>
<dbReference type="FunFam" id="3.30.740.10:FF:000005">
    <property type="entry name" value="Dynein light chain"/>
    <property type="match status" value="1"/>
</dbReference>
<gene>
    <name evidence="11" type="ORF">GSLYS_00008560001</name>
</gene>
<evidence type="ECO:0000256" key="7">
    <source>
        <dbReference type="ARBA" id="ARBA00022927"/>
    </source>
</evidence>
<evidence type="ECO:0000313" key="12">
    <source>
        <dbReference type="Proteomes" id="UP001497497"/>
    </source>
</evidence>
<name>A0AAV2HKP4_LYMST</name>
<comment type="caution">
    <text evidence="11">The sequence shown here is derived from an EMBL/GenBank/DDBJ whole genome shotgun (WGS) entry which is preliminary data.</text>
</comment>
<organism evidence="11 12">
    <name type="scientific">Lymnaea stagnalis</name>
    <name type="common">Great pond snail</name>
    <name type="synonym">Helix stagnalis</name>
    <dbReference type="NCBI Taxonomy" id="6523"/>
    <lineage>
        <taxon>Eukaryota</taxon>
        <taxon>Metazoa</taxon>
        <taxon>Spiralia</taxon>
        <taxon>Lophotrochozoa</taxon>
        <taxon>Mollusca</taxon>
        <taxon>Gastropoda</taxon>
        <taxon>Heterobranchia</taxon>
        <taxon>Euthyneura</taxon>
        <taxon>Panpulmonata</taxon>
        <taxon>Hygrophila</taxon>
        <taxon>Lymnaeoidea</taxon>
        <taxon>Lymnaeidae</taxon>
        <taxon>Lymnaea</taxon>
    </lineage>
</organism>
<dbReference type="GO" id="GO:0005874">
    <property type="term" value="C:microtubule"/>
    <property type="evidence" value="ECO:0007669"/>
    <property type="project" value="UniProtKB-KW"/>
</dbReference>
<keyword evidence="4 10" id="KW-0963">Cytoplasm</keyword>
<dbReference type="GO" id="GO:0005634">
    <property type="term" value="C:nucleus"/>
    <property type="evidence" value="ECO:0007669"/>
    <property type="project" value="UniProtKB-SubCell"/>
</dbReference>
<dbReference type="Gene3D" id="3.30.740.10">
    <property type="entry name" value="Protein Inhibitor Of Neuronal Nitric Oxide Synthase"/>
    <property type="match status" value="1"/>
</dbReference>
<sequence length="103" mass="12127">MAEESEQEKREKNYKINEYMVKATDMTDAMRDQSVRIISSNVRYYKEPQLIAKGVKEDFDKKFKYNWHCVVGADFGSTVTHEGSHFLFMFVDTLAVLVFKTRE</sequence>
<reference evidence="11 12" key="1">
    <citation type="submission" date="2024-04" db="EMBL/GenBank/DDBJ databases">
        <authorList>
            <consortium name="Genoscope - CEA"/>
            <person name="William W."/>
        </authorList>
    </citation>
    <scope>NUCLEOTIDE SEQUENCE [LARGE SCALE GENOMIC DNA]</scope>
</reference>